<evidence type="ECO:0000256" key="11">
    <source>
        <dbReference type="PROSITE-ProRule" id="PRU00124"/>
    </source>
</evidence>
<evidence type="ECO:0000256" key="3">
    <source>
        <dbReference type="ARBA" id="ARBA00022670"/>
    </source>
</evidence>
<feature type="disulfide bond" evidence="11">
    <location>
        <begin position="249"/>
        <end position="264"/>
    </location>
</feature>
<dbReference type="FunFam" id="2.40.10.10:FF:000120">
    <property type="entry name" value="Putative serine protease"/>
    <property type="match status" value="1"/>
</dbReference>
<accession>A0A8J6F3U7</accession>
<dbReference type="InterPro" id="IPR043504">
    <property type="entry name" value="Peptidase_S1_PA_chymotrypsin"/>
</dbReference>
<dbReference type="InterPro" id="IPR036772">
    <property type="entry name" value="SRCR-like_dom_sf"/>
</dbReference>
<dbReference type="InterPro" id="IPR001314">
    <property type="entry name" value="Peptidase_S1A"/>
</dbReference>
<dbReference type="Pfam" id="PF00089">
    <property type="entry name" value="Trypsin"/>
    <property type="match status" value="1"/>
</dbReference>
<gene>
    <name evidence="17" type="ORF">GDO78_011965</name>
</gene>
<name>A0A8J6F3U7_ELECQ</name>
<dbReference type="Gene3D" id="4.10.400.10">
    <property type="entry name" value="Low-density Lipoprotein Receptor"/>
    <property type="match status" value="2"/>
</dbReference>
<dbReference type="PROSITE" id="PS00134">
    <property type="entry name" value="TRYPSIN_HIS"/>
    <property type="match status" value="1"/>
</dbReference>
<keyword evidence="7 13" id="KW-0720">Serine protease</keyword>
<dbReference type="SUPFAM" id="SSF56487">
    <property type="entry name" value="SRCR-like"/>
    <property type="match status" value="1"/>
</dbReference>
<dbReference type="PRINTS" id="PR00722">
    <property type="entry name" value="CHYMOTRYPSIN"/>
</dbReference>
<evidence type="ECO:0000256" key="2">
    <source>
        <dbReference type="ARBA" id="ARBA00022525"/>
    </source>
</evidence>
<keyword evidence="3 13" id="KW-0645">Protease</keyword>
<dbReference type="GO" id="GO:0016020">
    <property type="term" value="C:membrane"/>
    <property type="evidence" value="ECO:0007669"/>
    <property type="project" value="InterPro"/>
</dbReference>
<keyword evidence="9 12" id="KW-1015">Disulfide bond</keyword>
<dbReference type="InterPro" id="IPR048722">
    <property type="entry name" value="CFAI_FIMAC_N"/>
</dbReference>
<dbReference type="Pfam" id="PF00530">
    <property type="entry name" value="SRCR"/>
    <property type="match status" value="1"/>
</dbReference>
<dbReference type="Gene3D" id="3.30.60.30">
    <property type="match status" value="1"/>
</dbReference>
<dbReference type="AlphaFoldDB" id="A0A8J6F3U7"/>
<dbReference type="CDD" id="cd00190">
    <property type="entry name" value="Tryp_SPc"/>
    <property type="match status" value="1"/>
</dbReference>
<dbReference type="PANTHER" id="PTHR24252">
    <property type="entry name" value="ACROSIN-RELATED"/>
    <property type="match status" value="1"/>
</dbReference>
<organism evidence="17 18">
    <name type="scientific">Eleutherodactylus coqui</name>
    <name type="common">Puerto Rican coqui</name>
    <dbReference type="NCBI Taxonomy" id="57060"/>
    <lineage>
        <taxon>Eukaryota</taxon>
        <taxon>Metazoa</taxon>
        <taxon>Chordata</taxon>
        <taxon>Craniata</taxon>
        <taxon>Vertebrata</taxon>
        <taxon>Euteleostomi</taxon>
        <taxon>Amphibia</taxon>
        <taxon>Batrachia</taxon>
        <taxon>Anura</taxon>
        <taxon>Neobatrachia</taxon>
        <taxon>Hyloidea</taxon>
        <taxon>Eleutherodactylidae</taxon>
        <taxon>Eleutherodactylinae</taxon>
        <taxon>Eleutherodactylus</taxon>
        <taxon>Eleutherodactylus</taxon>
    </lineage>
</organism>
<evidence type="ECO:0000256" key="5">
    <source>
        <dbReference type="ARBA" id="ARBA00022737"/>
    </source>
</evidence>
<dbReference type="InterPro" id="IPR003884">
    <property type="entry name" value="FacI_MAC"/>
</dbReference>
<evidence type="ECO:0000256" key="7">
    <source>
        <dbReference type="ARBA" id="ARBA00022825"/>
    </source>
</evidence>
<dbReference type="InterPro" id="IPR002172">
    <property type="entry name" value="LDrepeatLR_classA_rpt"/>
</dbReference>
<evidence type="ECO:0008006" key="19">
    <source>
        <dbReference type="Google" id="ProtNLM"/>
    </source>
</evidence>
<dbReference type="SUPFAM" id="SSF57424">
    <property type="entry name" value="LDL receptor-like module"/>
    <property type="match status" value="2"/>
</dbReference>
<reference evidence="17" key="1">
    <citation type="thesis" date="2020" institute="ProQuest LLC" country="789 East Eisenhower Parkway, Ann Arbor, MI, USA">
        <title>Comparative Genomics and Chromosome Evolution.</title>
        <authorList>
            <person name="Mudd A.B."/>
        </authorList>
    </citation>
    <scope>NUCLEOTIDE SEQUENCE</scope>
    <source>
        <strain evidence="17">HN-11 Male</strain>
        <tissue evidence="17">Kidney and liver</tissue>
    </source>
</reference>
<feature type="disulfide bond" evidence="11">
    <location>
        <begin position="285"/>
        <end position="300"/>
    </location>
</feature>
<dbReference type="InterPro" id="IPR033116">
    <property type="entry name" value="TRYPSIN_SER"/>
</dbReference>
<keyword evidence="2" id="KW-0964">Secreted</keyword>
<evidence type="ECO:0000256" key="10">
    <source>
        <dbReference type="ARBA" id="ARBA00023180"/>
    </source>
</evidence>
<evidence type="ECO:0000256" key="8">
    <source>
        <dbReference type="ARBA" id="ARBA00022859"/>
    </source>
</evidence>
<evidence type="ECO:0000256" key="9">
    <source>
        <dbReference type="ARBA" id="ARBA00023157"/>
    </source>
</evidence>
<dbReference type="Pfam" id="PF21287">
    <property type="entry name" value="Kazal_CFAI"/>
    <property type="match status" value="1"/>
</dbReference>
<evidence type="ECO:0000259" key="16">
    <source>
        <dbReference type="PROSITE" id="PS50287"/>
    </source>
</evidence>
<keyword evidence="14" id="KW-1133">Transmembrane helix</keyword>
<comment type="subcellular location">
    <subcellularLocation>
        <location evidence="1">Secreted</location>
    </subcellularLocation>
</comment>
<dbReference type="Pfam" id="PF21286">
    <property type="entry name" value="CFAI_FIMAC_N"/>
    <property type="match status" value="1"/>
</dbReference>
<evidence type="ECO:0000256" key="6">
    <source>
        <dbReference type="ARBA" id="ARBA00022801"/>
    </source>
</evidence>
<dbReference type="PROSITE" id="PS50240">
    <property type="entry name" value="TRYPSIN_DOM"/>
    <property type="match status" value="1"/>
</dbReference>
<dbReference type="SMART" id="SM00202">
    <property type="entry name" value="SR"/>
    <property type="match status" value="1"/>
</dbReference>
<dbReference type="Gene3D" id="2.40.10.10">
    <property type="entry name" value="Trypsin-like serine proteases"/>
    <property type="match status" value="1"/>
</dbReference>
<sequence>MVLGDKTLKFRRDIGMKTSSLTWFMLSLFYVCIVTGTVSQKSCWEKKYTMNSCHKVFCTPWQRCVDGKCICKLPYQCPRNKTIGACTENSRTFQSYCQLKSAECSNPKYRFTSESPCRGKFDVLLKNKNSTKKKGIVKIKLPKENGEFFVCPEKWTITEANVACRHLEYPKGASNENLQVNISENDKAQQECLQVKCRGHESTLAECTIKKSTSTRNKRAAVSCYDKTNECNDTFPCVNGKCIANDKICNGQNDCGDLSDELCCTECKDSFHCKSDICIPMDYVCNGEVDCVSGEDEVGCSTAEEKVVSEADPACPAARSENPVTSTDDEENNAVSYDIDAERRFIKDNIPKLNCGVSKEHVRVKRIIGGAKAEKNQFPWQVAIKDGSKINCGGIYIGGCWVLTAAHCVRSDQAHKYRIIVELLDRLNYDKDIDSFPVKSVKVHELYNPNTYENDIALLEAVNIYNEPACMQVDNNLVPACVPWSPYQFMPGDTCTVSGWGRAEGLSKVFHLKWGNIRLMNNCTTVYEGRFFDKMECAGTYDGSIDACKGDSGGPLVCKDADEVAYVWGIVSWGENCGEAGYPGVYTKVAHYFEWISRHVGRTLISKHNI</sequence>
<feature type="disulfide bond" evidence="12">
    <location>
        <begin position="197"/>
        <end position="207"/>
    </location>
</feature>
<evidence type="ECO:0000256" key="13">
    <source>
        <dbReference type="RuleBase" id="RU363034"/>
    </source>
</evidence>
<keyword evidence="5" id="KW-0677">Repeat</keyword>
<comment type="caution">
    <text evidence="17">The sequence shown here is derived from an EMBL/GenBank/DDBJ whole genome shotgun (WGS) entry which is preliminary data.</text>
</comment>
<dbReference type="InterPro" id="IPR009003">
    <property type="entry name" value="Peptidase_S1_PA"/>
</dbReference>
<keyword evidence="8" id="KW-0391">Immunity</keyword>
<evidence type="ECO:0000256" key="1">
    <source>
        <dbReference type="ARBA" id="ARBA00004613"/>
    </source>
</evidence>
<dbReference type="PROSITE" id="PS01209">
    <property type="entry name" value="LDLRA_1"/>
    <property type="match status" value="2"/>
</dbReference>
<keyword evidence="10" id="KW-0325">Glycoprotein</keyword>
<evidence type="ECO:0000256" key="4">
    <source>
        <dbReference type="ARBA" id="ARBA00022729"/>
    </source>
</evidence>
<dbReference type="PROSITE" id="PS00135">
    <property type="entry name" value="TRYPSIN_SER"/>
    <property type="match status" value="1"/>
</dbReference>
<dbReference type="SMART" id="SM00057">
    <property type="entry name" value="FIMAC"/>
    <property type="match status" value="1"/>
</dbReference>
<dbReference type="Gene3D" id="3.10.250.10">
    <property type="entry name" value="SRCR-like domain"/>
    <property type="match status" value="1"/>
</dbReference>
<keyword evidence="4" id="KW-0732">Signal</keyword>
<keyword evidence="14" id="KW-0812">Transmembrane</keyword>
<evidence type="ECO:0000259" key="15">
    <source>
        <dbReference type="PROSITE" id="PS50240"/>
    </source>
</evidence>
<keyword evidence="6 13" id="KW-0378">Hydrolase</keyword>
<dbReference type="EMBL" id="WNTK01000007">
    <property type="protein sequence ID" value="KAG9480223.1"/>
    <property type="molecule type" value="Genomic_DNA"/>
</dbReference>
<dbReference type="GO" id="GO:0005576">
    <property type="term" value="C:extracellular region"/>
    <property type="evidence" value="ECO:0007669"/>
    <property type="project" value="UniProtKB-SubCell"/>
</dbReference>
<feature type="disulfide bond" evidence="11">
    <location>
        <begin position="237"/>
        <end position="255"/>
    </location>
</feature>
<dbReference type="InterPro" id="IPR001190">
    <property type="entry name" value="SRCR"/>
</dbReference>
<dbReference type="InterPro" id="IPR023415">
    <property type="entry name" value="LDLR_class-A_CS"/>
</dbReference>
<keyword evidence="18" id="KW-1185">Reference proteome</keyword>
<dbReference type="InterPro" id="IPR048719">
    <property type="entry name" value="CFAI_KAZAL"/>
</dbReference>
<evidence type="ECO:0000256" key="12">
    <source>
        <dbReference type="PROSITE-ProRule" id="PRU00196"/>
    </source>
</evidence>
<evidence type="ECO:0000313" key="18">
    <source>
        <dbReference type="Proteomes" id="UP000770717"/>
    </source>
</evidence>
<dbReference type="OrthoDB" id="19606at2759"/>
<dbReference type="SMART" id="SM00192">
    <property type="entry name" value="LDLa"/>
    <property type="match status" value="2"/>
</dbReference>
<dbReference type="SUPFAM" id="SSF50494">
    <property type="entry name" value="Trypsin-like serine proteases"/>
    <property type="match status" value="1"/>
</dbReference>
<feature type="transmembrane region" description="Helical" evidence="14">
    <location>
        <begin position="21"/>
        <end position="39"/>
    </location>
</feature>
<dbReference type="PROSITE" id="PS50287">
    <property type="entry name" value="SRCR_2"/>
    <property type="match status" value="1"/>
</dbReference>
<feature type="disulfide bond" evidence="11">
    <location>
        <begin position="273"/>
        <end position="291"/>
    </location>
</feature>
<dbReference type="InterPro" id="IPR036055">
    <property type="entry name" value="LDL_receptor-like_sf"/>
</dbReference>
<dbReference type="InterPro" id="IPR001254">
    <property type="entry name" value="Trypsin_dom"/>
</dbReference>
<proteinExistence type="predicted"/>
<dbReference type="CDD" id="cd00112">
    <property type="entry name" value="LDLa"/>
    <property type="match status" value="2"/>
</dbReference>
<dbReference type="Pfam" id="PF00057">
    <property type="entry name" value="Ldl_recept_a"/>
    <property type="match status" value="2"/>
</dbReference>
<evidence type="ECO:0000256" key="14">
    <source>
        <dbReference type="SAM" id="Phobius"/>
    </source>
</evidence>
<comment type="caution">
    <text evidence="12">Lacks conserved residue(s) required for the propagation of feature annotation.</text>
</comment>
<dbReference type="Proteomes" id="UP000770717">
    <property type="component" value="Unassembled WGS sequence"/>
</dbReference>
<evidence type="ECO:0000313" key="17">
    <source>
        <dbReference type="EMBL" id="KAG9480223.1"/>
    </source>
</evidence>
<feature type="domain" description="SRCR" evidence="16">
    <location>
        <begin position="123"/>
        <end position="225"/>
    </location>
</feature>
<dbReference type="PANTHER" id="PTHR24252:SF7">
    <property type="entry name" value="HYALIN"/>
    <property type="match status" value="1"/>
</dbReference>
<dbReference type="SMART" id="SM00020">
    <property type="entry name" value="Tryp_SPc"/>
    <property type="match status" value="1"/>
</dbReference>
<dbReference type="InterPro" id="IPR018114">
    <property type="entry name" value="TRYPSIN_HIS"/>
</dbReference>
<dbReference type="GO" id="GO:0004252">
    <property type="term" value="F:serine-type endopeptidase activity"/>
    <property type="evidence" value="ECO:0007669"/>
    <property type="project" value="InterPro"/>
</dbReference>
<dbReference type="GO" id="GO:0006508">
    <property type="term" value="P:proteolysis"/>
    <property type="evidence" value="ECO:0007669"/>
    <property type="project" value="UniProtKB-KW"/>
</dbReference>
<feature type="domain" description="Peptidase S1" evidence="15">
    <location>
        <begin position="367"/>
        <end position="601"/>
    </location>
</feature>
<dbReference type="GO" id="GO:0002376">
    <property type="term" value="P:immune system process"/>
    <property type="evidence" value="ECO:0007669"/>
    <property type="project" value="UniProtKB-KW"/>
</dbReference>
<keyword evidence="14" id="KW-0472">Membrane</keyword>
<dbReference type="PROSITE" id="PS50068">
    <property type="entry name" value="LDLRA_2"/>
    <property type="match status" value="2"/>
</dbReference>
<protein>
    <recommendedName>
        <fullName evidence="19">Complement factor I</fullName>
    </recommendedName>
</protein>